<dbReference type="AlphaFoldDB" id="A0A1I4BXV4"/>
<accession>A0A1I4BXV4</accession>
<proteinExistence type="predicted"/>
<keyword evidence="1" id="KW-0812">Transmembrane</keyword>
<feature type="transmembrane region" description="Helical" evidence="1">
    <location>
        <begin position="51"/>
        <end position="72"/>
    </location>
</feature>
<reference evidence="2 3" key="1">
    <citation type="submission" date="2016-10" db="EMBL/GenBank/DDBJ databases">
        <authorList>
            <person name="de Groot N.N."/>
        </authorList>
    </citation>
    <scope>NUCLEOTIDE SEQUENCE [LARGE SCALE GENOMIC DNA]</scope>
    <source>
        <strain evidence="2 3">DSM 44468</strain>
    </source>
</reference>
<keyword evidence="1" id="KW-0472">Membrane</keyword>
<name>A0A1I4BXV4_9PSEU</name>
<evidence type="ECO:0000313" key="3">
    <source>
        <dbReference type="Proteomes" id="UP000199025"/>
    </source>
</evidence>
<dbReference type="EMBL" id="FORP01000031">
    <property type="protein sequence ID" value="SFK73648.1"/>
    <property type="molecule type" value="Genomic_DNA"/>
</dbReference>
<keyword evidence="1" id="KW-1133">Transmembrane helix</keyword>
<feature type="transmembrane region" description="Helical" evidence="1">
    <location>
        <begin position="84"/>
        <end position="104"/>
    </location>
</feature>
<evidence type="ECO:0000313" key="2">
    <source>
        <dbReference type="EMBL" id="SFK73648.1"/>
    </source>
</evidence>
<feature type="transmembrane region" description="Helical" evidence="1">
    <location>
        <begin position="12"/>
        <end position="31"/>
    </location>
</feature>
<keyword evidence="3" id="KW-1185">Reference proteome</keyword>
<feature type="transmembrane region" description="Helical" evidence="1">
    <location>
        <begin position="110"/>
        <end position="133"/>
    </location>
</feature>
<protein>
    <submittedName>
        <fullName evidence="2">Uncharacterized protein</fullName>
    </submittedName>
</protein>
<sequence length="145" mass="14211">MVRRFTPGIGLGLGGLLIGISPLVPWLHVVLVGNVNLLDAAQLGSGGSVPLVLVPAALVVCGLTSLIAALVLREGLAARGTAVILLASAGAIGGLLSVGLLKALTGTGELASIGLGPWIDLAGAFVMLLGVVVPAPPTAATHRPP</sequence>
<evidence type="ECO:0000256" key="1">
    <source>
        <dbReference type="SAM" id="Phobius"/>
    </source>
</evidence>
<organism evidence="2 3">
    <name type="scientific">Amycolatopsis sacchari</name>
    <dbReference type="NCBI Taxonomy" id="115433"/>
    <lineage>
        <taxon>Bacteria</taxon>
        <taxon>Bacillati</taxon>
        <taxon>Actinomycetota</taxon>
        <taxon>Actinomycetes</taxon>
        <taxon>Pseudonocardiales</taxon>
        <taxon>Pseudonocardiaceae</taxon>
        <taxon>Amycolatopsis</taxon>
    </lineage>
</organism>
<dbReference type="Proteomes" id="UP000199025">
    <property type="component" value="Unassembled WGS sequence"/>
</dbReference>
<gene>
    <name evidence="2" type="ORF">SAMN05421835_13126</name>
</gene>